<dbReference type="PANTHER" id="PTHR35335">
    <property type="entry name" value="UPF0716 PROTEIN FXSA"/>
    <property type="match status" value="1"/>
</dbReference>
<dbReference type="Proteomes" id="UP000193017">
    <property type="component" value="Chromosome"/>
</dbReference>
<feature type="transmembrane region" description="Helical" evidence="1">
    <location>
        <begin position="74"/>
        <end position="99"/>
    </location>
</feature>
<protein>
    <recommendedName>
        <fullName evidence="4">Exlusion protein FxsA</fullName>
    </recommendedName>
</protein>
<dbReference type="PANTHER" id="PTHR35335:SF1">
    <property type="entry name" value="UPF0716 PROTEIN FXSA"/>
    <property type="match status" value="1"/>
</dbReference>
<evidence type="ECO:0000313" key="2">
    <source>
        <dbReference type="EMBL" id="ARJ69248.1"/>
    </source>
</evidence>
<keyword evidence="1" id="KW-0472">Membrane</keyword>
<dbReference type="EMBL" id="CP020612">
    <property type="protein sequence ID" value="ARJ69248.1"/>
    <property type="molecule type" value="Genomic_DNA"/>
</dbReference>
<keyword evidence="3" id="KW-1185">Reference proteome</keyword>
<dbReference type="KEGG" id="pcon:B0A89_06030"/>
<dbReference type="NCBIfam" id="NF008528">
    <property type="entry name" value="PRK11463.1-2"/>
    <property type="match status" value="1"/>
</dbReference>
<accession>A0A1W6CWI8</accession>
<evidence type="ECO:0000256" key="1">
    <source>
        <dbReference type="SAM" id="Phobius"/>
    </source>
</evidence>
<feature type="transmembrane region" description="Helical" evidence="1">
    <location>
        <begin position="7"/>
        <end position="40"/>
    </location>
</feature>
<evidence type="ECO:0000313" key="3">
    <source>
        <dbReference type="Proteomes" id="UP000193017"/>
    </source>
</evidence>
<dbReference type="OrthoDB" id="9792788at2"/>
<sequence length="155" mass="16594">MRLMTALLLLPIVEIALFIRIGGLIGLLPTLALVIASAWAGLAVMRRQGLAALADVQRSVEQLRDPSAPLAEGALMLLAGGLLVLPGFLTDALGLALLIPAVRRRVRARFGRRVAKRSHGAAWPRPASPVIEAEYVVLDEPPARPGRPPSGWTRH</sequence>
<organism evidence="2 3">
    <name type="scientific">Paracoccus contaminans</name>
    <dbReference type="NCBI Taxonomy" id="1945662"/>
    <lineage>
        <taxon>Bacteria</taxon>
        <taxon>Pseudomonadati</taxon>
        <taxon>Pseudomonadota</taxon>
        <taxon>Alphaproteobacteria</taxon>
        <taxon>Rhodobacterales</taxon>
        <taxon>Paracoccaceae</taxon>
        <taxon>Paracoccus</taxon>
    </lineage>
</organism>
<reference evidence="2 3" key="1">
    <citation type="submission" date="2017-03" db="EMBL/GenBank/DDBJ databases">
        <title>Genome sequence of Paracoccus contaminans isolated from a water microcosm.</title>
        <authorList>
            <person name="Aurass P."/>
            <person name="Karste S."/>
            <person name="Trost E."/>
            <person name="Glaeser S.P."/>
            <person name="Kaempfer P."/>
            <person name="Flieger A."/>
        </authorList>
    </citation>
    <scope>NUCLEOTIDE SEQUENCE [LARGE SCALE GENOMIC DNA]</scope>
    <source>
        <strain evidence="3">RKI 16-01929T\LMG 29738T\CCM 8701T\CIP 111112T</strain>
    </source>
</reference>
<keyword evidence="1" id="KW-1133">Transmembrane helix</keyword>
<dbReference type="AlphaFoldDB" id="A0A1W6CWI8"/>
<proteinExistence type="predicted"/>
<dbReference type="Pfam" id="PF04186">
    <property type="entry name" value="FxsA"/>
    <property type="match status" value="1"/>
</dbReference>
<dbReference type="GO" id="GO:0016020">
    <property type="term" value="C:membrane"/>
    <property type="evidence" value="ECO:0007669"/>
    <property type="project" value="InterPro"/>
</dbReference>
<gene>
    <name evidence="2" type="ORF">B0A89_06030</name>
</gene>
<keyword evidence="1" id="KW-0812">Transmembrane</keyword>
<name>A0A1W6CWI8_9RHOB</name>
<dbReference type="InterPro" id="IPR007313">
    <property type="entry name" value="FxsA"/>
</dbReference>
<dbReference type="STRING" id="1945662.B0A89_06030"/>
<evidence type="ECO:0008006" key="4">
    <source>
        <dbReference type="Google" id="ProtNLM"/>
    </source>
</evidence>